<dbReference type="SUPFAM" id="SSF56672">
    <property type="entry name" value="DNA/RNA polymerases"/>
    <property type="match status" value="1"/>
</dbReference>
<organism evidence="2 3">
    <name type="scientific">Zosterops borbonicus</name>
    <dbReference type="NCBI Taxonomy" id="364589"/>
    <lineage>
        <taxon>Eukaryota</taxon>
        <taxon>Metazoa</taxon>
        <taxon>Chordata</taxon>
        <taxon>Craniata</taxon>
        <taxon>Vertebrata</taxon>
        <taxon>Euteleostomi</taxon>
        <taxon>Archelosauria</taxon>
        <taxon>Archosauria</taxon>
        <taxon>Dinosauria</taxon>
        <taxon>Saurischia</taxon>
        <taxon>Theropoda</taxon>
        <taxon>Coelurosauria</taxon>
        <taxon>Aves</taxon>
        <taxon>Neognathae</taxon>
        <taxon>Neoaves</taxon>
        <taxon>Telluraves</taxon>
        <taxon>Australaves</taxon>
        <taxon>Passeriformes</taxon>
        <taxon>Sylvioidea</taxon>
        <taxon>Zosteropidae</taxon>
        <taxon>Zosterops</taxon>
    </lineage>
</organism>
<evidence type="ECO:0000259" key="1">
    <source>
        <dbReference type="Pfam" id="PF17919"/>
    </source>
</evidence>
<reference evidence="2" key="1">
    <citation type="submission" date="2019-04" db="EMBL/GenBank/DDBJ databases">
        <title>Genome assembly of Zosterops borbonicus 15179.</title>
        <authorList>
            <person name="Leroy T."/>
            <person name="Anselmetti Y."/>
            <person name="Tilak M.-K."/>
            <person name="Nabholz B."/>
        </authorList>
    </citation>
    <scope>NUCLEOTIDE SEQUENCE</scope>
    <source>
        <strain evidence="2">HGM_15179</strain>
        <tissue evidence="2">Muscle</tissue>
    </source>
</reference>
<dbReference type="InterPro" id="IPR051320">
    <property type="entry name" value="Viral_Replic_Matur_Polypro"/>
</dbReference>
<dbReference type="AlphaFoldDB" id="A0A8K1D8H8"/>
<keyword evidence="3" id="KW-1185">Reference proteome</keyword>
<feature type="domain" description="Reverse transcriptase/retrotransposon-derived protein RNase H-like" evidence="1">
    <location>
        <begin position="38"/>
        <end position="136"/>
    </location>
</feature>
<dbReference type="Gene3D" id="3.10.20.370">
    <property type="match status" value="1"/>
</dbReference>
<accession>A0A8K1D8H8</accession>
<dbReference type="PANTHER" id="PTHR33064:SF37">
    <property type="entry name" value="RIBONUCLEASE H"/>
    <property type="match status" value="1"/>
</dbReference>
<dbReference type="InterPro" id="IPR043128">
    <property type="entry name" value="Rev_trsase/Diguanyl_cyclase"/>
</dbReference>
<evidence type="ECO:0000313" key="3">
    <source>
        <dbReference type="Proteomes" id="UP000796761"/>
    </source>
</evidence>
<dbReference type="EMBL" id="SWJQ01003033">
    <property type="protein sequence ID" value="TRZ06034.1"/>
    <property type="molecule type" value="Genomic_DNA"/>
</dbReference>
<dbReference type="OrthoDB" id="9950135at2759"/>
<dbReference type="PANTHER" id="PTHR33064">
    <property type="entry name" value="POL PROTEIN"/>
    <property type="match status" value="1"/>
</dbReference>
<evidence type="ECO:0000313" key="2">
    <source>
        <dbReference type="EMBL" id="TRZ06034.1"/>
    </source>
</evidence>
<sequence>MRTFLGMMGWCRLWIYNCELLVNPLYALITERNRDLQWIKEATRAFDQLKKALMPAPALGLPDVTKPFFIFSHEKQGIALGILAQDLGPYHRAVTYFSKQLDAAAKRWPGCLRAAAAVVMNIQEAHKVTLGQMMTVLVSHTVSAVLQISLPMGQVGCESPSCGCSRTQELGTEEQHNNGQEDGAARNKVSQVGLDWSPKSELFLAGLAQDTSGDQGRDATSRWAEDSPFAVVCQWQKKKGECDPGLDATDAIDIDNKKQSKKKLEFLILKWIFLPTSPAISIYTPTEAIGAVTRKGQNRIVEISGTEPADISVPV</sequence>
<gene>
    <name evidence="2" type="ORF">HGM15179_021074</name>
</gene>
<name>A0A8K1D8H8_9PASS</name>
<dbReference type="Pfam" id="PF17919">
    <property type="entry name" value="RT_RNaseH_2"/>
    <property type="match status" value="1"/>
</dbReference>
<dbReference type="InterPro" id="IPR041577">
    <property type="entry name" value="RT_RNaseH_2"/>
</dbReference>
<dbReference type="Gene3D" id="3.30.70.270">
    <property type="match status" value="1"/>
</dbReference>
<proteinExistence type="predicted"/>
<dbReference type="InterPro" id="IPR043502">
    <property type="entry name" value="DNA/RNA_pol_sf"/>
</dbReference>
<protein>
    <recommendedName>
        <fullName evidence="1">Reverse transcriptase/retrotransposon-derived protein RNase H-like domain-containing protein</fullName>
    </recommendedName>
</protein>
<comment type="caution">
    <text evidence="2">The sequence shown here is derived from an EMBL/GenBank/DDBJ whole genome shotgun (WGS) entry which is preliminary data.</text>
</comment>
<dbReference type="Proteomes" id="UP000796761">
    <property type="component" value="Unassembled WGS sequence"/>
</dbReference>